<dbReference type="GO" id="GO:0005737">
    <property type="term" value="C:cytoplasm"/>
    <property type="evidence" value="ECO:0007669"/>
    <property type="project" value="UniProtKB-SubCell"/>
</dbReference>
<accession>S4W490</accession>
<dbReference type="EC" id="2.3.1.266" evidence="1"/>
<comment type="similarity">
    <text evidence="1">Belongs to the acetyltransferase family. RimI subfamily.</text>
</comment>
<evidence type="ECO:0000313" key="3">
    <source>
        <dbReference type="EMBL" id="AGO87907.1"/>
    </source>
</evidence>
<sequence>MIFRQALASDFSSIYQIEQEAFPSNPWPKIQIEEAMVQSKINACYVLEKGNEILGYLMSYHILNENEIVNFAIKKSKQMCGLGSIMLDYYLDKIDSDSSVFLEVKRTNYPAIKLYLGYGFEEIGIREKYYSNGEDAIVMKKIKRESNVLV</sequence>
<name>S4W490_9BACT</name>
<dbReference type="EMBL" id="KF170418">
    <property type="protein sequence ID" value="AGO87907.1"/>
    <property type="molecule type" value="Genomic_DNA"/>
</dbReference>
<proteinExistence type="inferred from homology"/>
<dbReference type="Gene3D" id="3.40.630.30">
    <property type="match status" value="1"/>
</dbReference>
<comment type="catalytic activity">
    <reaction evidence="1">
        <text>N-terminal L-alanyl-[ribosomal protein bS18] + acetyl-CoA = N-terminal N(alpha)-acetyl-L-alanyl-[ribosomal protein bS18] + CoA + H(+)</text>
        <dbReference type="Rhea" id="RHEA:43756"/>
        <dbReference type="Rhea" id="RHEA-COMP:10676"/>
        <dbReference type="Rhea" id="RHEA-COMP:10677"/>
        <dbReference type="ChEBI" id="CHEBI:15378"/>
        <dbReference type="ChEBI" id="CHEBI:57287"/>
        <dbReference type="ChEBI" id="CHEBI:57288"/>
        <dbReference type="ChEBI" id="CHEBI:64718"/>
        <dbReference type="ChEBI" id="CHEBI:83683"/>
        <dbReference type="EC" id="2.3.1.266"/>
    </reaction>
</comment>
<feature type="domain" description="N-acetyltransferase" evidence="2">
    <location>
        <begin position="1"/>
        <end position="144"/>
    </location>
</feature>
<evidence type="ECO:0000259" key="2">
    <source>
        <dbReference type="PROSITE" id="PS51186"/>
    </source>
</evidence>
<dbReference type="InterPro" id="IPR006464">
    <property type="entry name" value="AcTrfase_RimI/Ard1"/>
</dbReference>
<comment type="function">
    <text evidence="1">Acetylates the N-terminal alanine of ribosomal protein bS18.</text>
</comment>
<dbReference type="NCBIfam" id="TIGR01575">
    <property type="entry name" value="rimI"/>
    <property type="match status" value="1"/>
</dbReference>
<evidence type="ECO:0000256" key="1">
    <source>
        <dbReference type="RuleBase" id="RU363094"/>
    </source>
</evidence>
<dbReference type="SUPFAM" id="SSF55729">
    <property type="entry name" value="Acyl-CoA N-acyltransferases (Nat)"/>
    <property type="match status" value="1"/>
</dbReference>
<dbReference type="GO" id="GO:0008999">
    <property type="term" value="F:protein-N-terminal-alanine acetyltransferase activity"/>
    <property type="evidence" value="ECO:0007669"/>
    <property type="project" value="UniProtKB-EC"/>
</dbReference>
<keyword evidence="1" id="KW-0963">Cytoplasm</keyword>
<dbReference type="PROSITE" id="PS51186">
    <property type="entry name" value="GNAT"/>
    <property type="match status" value="1"/>
</dbReference>
<dbReference type="InterPro" id="IPR000182">
    <property type="entry name" value="GNAT_dom"/>
</dbReference>
<organism evidence="3">
    <name type="scientific">uncultured bacterium FPPS_57A9</name>
    <dbReference type="NCBI Taxonomy" id="1343847"/>
    <lineage>
        <taxon>Bacteria</taxon>
        <taxon>environmental samples</taxon>
    </lineage>
</organism>
<dbReference type="Pfam" id="PF00583">
    <property type="entry name" value="Acetyltransf_1"/>
    <property type="match status" value="1"/>
</dbReference>
<protein>
    <recommendedName>
        <fullName evidence="1">[Ribosomal protein bS18]-alanine N-acetyltransferase</fullName>
        <ecNumber evidence="1">2.3.1.266</ecNumber>
    </recommendedName>
</protein>
<dbReference type="CDD" id="cd04301">
    <property type="entry name" value="NAT_SF"/>
    <property type="match status" value="1"/>
</dbReference>
<dbReference type="InterPro" id="IPR016181">
    <property type="entry name" value="Acyl_CoA_acyltransferase"/>
</dbReference>
<comment type="subcellular location">
    <subcellularLocation>
        <location evidence="1">Cytoplasm</location>
    </subcellularLocation>
</comment>
<dbReference type="AlphaFoldDB" id="S4W490"/>
<reference evidence="3" key="1">
    <citation type="journal article" date="2014" name="ISME J.">
        <title>Genomic properties of Marine Group A bacteria indicate a role in the marine sulfur cycle.</title>
        <authorList>
            <person name="Wright J.J."/>
            <person name="Mewis K."/>
            <person name="Hanson N.W."/>
            <person name="Konwar K.M."/>
            <person name="Maas K.R."/>
            <person name="Hallam S.J."/>
        </authorList>
    </citation>
    <scope>NUCLEOTIDE SEQUENCE</scope>
</reference>